<feature type="signal peptide" evidence="1">
    <location>
        <begin position="1"/>
        <end position="20"/>
    </location>
</feature>
<dbReference type="InterPro" id="IPR025970">
    <property type="entry name" value="SusE"/>
</dbReference>
<organism evidence="3 4">
    <name type="scientific">Pedobacter kyungheensis</name>
    <dbReference type="NCBI Taxonomy" id="1069985"/>
    <lineage>
        <taxon>Bacteria</taxon>
        <taxon>Pseudomonadati</taxon>
        <taxon>Bacteroidota</taxon>
        <taxon>Sphingobacteriia</taxon>
        <taxon>Sphingobacteriales</taxon>
        <taxon>Sphingobacteriaceae</taxon>
        <taxon>Pedobacter</taxon>
    </lineage>
</organism>
<reference evidence="3 4" key="1">
    <citation type="submission" date="2014-10" db="EMBL/GenBank/DDBJ databases">
        <title>Pedobacter Kyungheensis.</title>
        <authorList>
            <person name="Anderson B.M."/>
            <person name="Newman J.D."/>
        </authorList>
    </citation>
    <scope>NUCLEOTIDE SEQUENCE [LARGE SCALE GENOMIC DNA]</scope>
    <source>
        <strain evidence="3 4">KACC 16221</strain>
    </source>
</reference>
<evidence type="ECO:0000313" key="4">
    <source>
        <dbReference type="Proteomes" id="UP000031246"/>
    </source>
</evidence>
<evidence type="ECO:0000259" key="2">
    <source>
        <dbReference type="Pfam" id="PF14292"/>
    </source>
</evidence>
<gene>
    <name evidence="3" type="ORF">OC25_17305</name>
</gene>
<protein>
    <recommendedName>
        <fullName evidence="2">SusE outer membrane protein domain-containing protein</fullName>
    </recommendedName>
</protein>
<feature type="chain" id="PRO_5002132103" description="SusE outer membrane protein domain-containing protein" evidence="1">
    <location>
        <begin position="21"/>
        <end position="371"/>
    </location>
</feature>
<dbReference type="OrthoDB" id="975117at2"/>
<keyword evidence="4" id="KW-1185">Reference proteome</keyword>
<accession>A0A0C1FX12</accession>
<dbReference type="Proteomes" id="UP000031246">
    <property type="component" value="Unassembled WGS sequence"/>
</dbReference>
<comment type="caution">
    <text evidence="3">The sequence shown here is derived from an EMBL/GenBank/DDBJ whole genome shotgun (WGS) entry which is preliminary data.</text>
</comment>
<dbReference type="AlphaFoldDB" id="A0A0C1FX12"/>
<dbReference type="RefSeq" id="WP_039478583.1">
    <property type="nucleotide sequence ID" value="NZ_JSYN01000020.1"/>
</dbReference>
<keyword evidence="1" id="KW-0732">Signal</keyword>
<evidence type="ECO:0000256" key="1">
    <source>
        <dbReference type="SAM" id="SignalP"/>
    </source>
</evidence>
<name>A0A0C1FX12_9SPHI</name>
<dbReference type="Gene3D" id="2.60.40.3620">
    <property type="match status" value="1"/>
</dbReference>
<sequence length="371" mass="38729">MKTIFKPFSIILLLCSVLFACKKDASTNVVTPPASASLAFKSSAGAVVLTAANDAEKVITFSFKAANFGVSVTPTYSLAFDLPSDTSGANAWGNAIEVKLPAGALEKVYTGADLNALAGVQLNLPTGAVSTLAVRLKAEVTQNTGVASSIKPIYSTITFTVNPYKATVEYPALLVRGGNSWKTPEVRTNGLILTSSKFNSKYEGYLNLPNADGWGGDGFQLVSSKEPAKVYGWGTSATTMSLGGGNLWLTPSPAYMKVNADVDALTISYTPVKFFISGDDNGWSTSSTPMVYNAGTGKWVAANVSLTAGKTFVFTCNGGYDISYKVDASGALVYAGAPTWGGINIPVAKTGVYTVTLDLSAGDGNYTYSVK</sequence>
<dbReference type="PROSITE" id="PS51257">
    <property type="entry name" value="PROKAR_LIPOPROTEIN"/>
    <property type="match status" value="1"/>
</dbReference>
<feature type="domain" description="SusE outer membrane protein" evidence="2">
    <location>
        <begin position="23"/>
        <end position="137"/>
    </location>
</feature>
<proteinExistence type="predicted"/>
<evidence type="ECO:0000313" key="3">
    <source>
        <dbReference type="EMBL" id="KIA92424.1"/>
    </source>
</evidence>
<dbReference type="Pfam" id="PF14292">
    <property type="entry name" value="SusE"/>
    <property type="match status" value="1"/>
</dbReference>
<dbReference type="EMBL" id="JSYN01000020">
    <property type="protein sequence ID" value="KIA92424.1"/>
    <property type="molecule type" value="Genomic_DNA"/>
</dbReference>